<evidence type="ECO:0000313" key="3">
    <source>
        <dbReference type="Proteomes" id="UP000271098"/>
    </source>
</evidence>
<dbReference type="OrthoDB" id="330499at2759"/>
<dbReference type="AlphaFoldDB" id="A0A183DBL9"/>
<sequence>PPVEKRKKLVRGTGRPPPEWGRRTNEELESIRKTLEPPRYREQVTVEDARPPVQPKPLKVPGESEEELDETEEPVKEPEVEPEPEPAPPPLSTKSKKQPVAPPKPAVSL</sequence>
<evidence type="ECO:0000313" key="4">
    <source>
        <dbReference type="WBParaSite" id="GPUH_0000611801-mRNA-1"/>
    </source>
</evidence>
<feature type="compositionally biased region" description="Basic residues" evidence="1">
    <location>
        <begin position="1"/>
        <end position="10"/>
    </location>
</feature>
<name>A0A183DBL9_9BILA</name>
<protein>
    <submittedName>
        <fullName evidence="4">Titin</fullName>
    </submittedName>
</protein>
<proteinExistence type="predicted"/>
<organism evidence="4">
    <name type="scientific">Gongylonema pulchrum</name>
    <dbReference type="NCBI Taxonomy" id="637853"/>
    <lineage>
        <taxon>Eukaryota</taxon>
        <taxon>Metazoa</taxon>
        <taxon>Ecdysozoa</taxon>
        <taxon>Nematoda</taxon>
        <taxon>Chromadorea</taxon>
        <taxon>Rhabditida</taxon>
        <taxon>Spirurina</taxon>
        <taxon>Spiruromorpha</taxon>
        <taxon>Spiruroidea</taxon>
        <taxon>Gongylonematidae</taxon>
        <taxon>Gongylonema</taxon>
    </lineage>
</organism>
<gene>
    <name evidence="2" type="ORF">GPUH_LOCUS6110</name>
</gene>
<evidence type="ECO:0000256" key="1">
    <source>
        <dbReference type="SAM" id="MobiDB-lite"/>
    </source>
</evidence>
<feature type="compositionally biased region" description="Pro residues" evidence="1">
    <location>
        <begin position="100"/>
        <end position="109"/>
    </location>
</feature>
<feature type="compositionally biased region" description="Acidic residues" evidence="1">
    <location>
        <begin position="63"/>
        <end position="72"/>
    </location>
</feature>
<feature type="region of interest" description="Disordered" evidence="1">
    <location>
        <begin position="1"/>
        <end position="109"/>
    </location>
</feature>
<accession>A0A183DBL9</accession>
<reference evidence="4" key="1">
    <citation type="submission" date="2016-06" db="UniProtKB">
        <authorList>
            <consortium name="WormBaseParasite"/>
        </authorList>
    </citation>
    <scope>IDENTIFICATION</scope>
</reference>
<reference evidence="2 3" key="2">
    <citation type="submission" date="2018-11" db="EMBL/GenBank/DDBJ databases">
        <authorList>
            <consortium name="Pathogen Informatics"/>
        </authorList>
    </citation>
    <scope>NUCLEOTIDE SEQUENCE [LARGE SCALE GENOMIC DNA]</scope>
</reference>
<dbReference type="WBParaSite" id="GPUH_0000611801-mRNA-1">
    <property type="protein sequence ID" value="GPUH_0000611801-mRNA-1"/>
    <property type="gene ID" value="GPUH_0000611801"/>
</dbReference>
<feature type="compositionally biased region" description="Basic and acidic residues" evidence="1">
    <location>
        <begin position="20"/>
        <end position="50"/>
    </location>
</feature>
<dbReference type="EMBL" id="UYRT01013856">
    <property type="protein sequence ID" value="VDK53445.1"/>
    <property type="molecule type" value="Genomic_DNA"/>
</dbReference>
<keyword evidence="3" id="KW-1185">Reference proteome</keyword>
<evidence type="ECO:0000313" key="2">
    <source>
        <dbReference type="EMBL" id="VDK53445.1"/>
    </source>
</evidence>
<dbReference type="Proteomes" id="UP000271098">
    <property type="component" value="Unassembled WGS sequence"/>
</dbReference>